<dbReference type="GO" id="GO:0016757">
    <property type="term" value="F:glycosyltransferase activity"/>
    <property type="evidence" value="ECO:0007669"/>
    <property type="project" value="UniProtKB-KW"/>
</dbReference>
<evidence type="ECO:0000313" key="12">
    <source>
        <dbReference type="EMBL" id="GHI88278.1"/>
    </source>
</evidence>
<gene>
    <name evidence="12" type="ORF">Sxan_56420</name>
</gene>
<dbReference type="InterPro" id="IPR050256">
    <property type="entry name" value="Glycosyltransferase_2"/>
</dbReference>
<evidence type="ECO:0000256" key="9">
    <source>
        <dbReference type="ARBA" id="ARBA00048689"/>
    </source>
</evidence>
<accession>A0A919LBN4</accession>
<evidence type="ECO:0000256" key="7">
    <source>
        <dbReference type="ARBA" id="ARBA00039022"/>
    </source>
</evidence>
<dbReference type="InterPro" id="IPR001173">
    <property type="entry name" value="Glyco_trans_2-like"/>
</dbReference>
<keyword evidence="13" id="KW-1185">Reference proteome</keyword>
<name>A0A919LBN4_9ACTN</name>
<comment type="catalytic activity">
    <reaction evidence="9">
        <text>(2R)-3-phosphoglycerate + UDP-alpha-D-glucose = (2R)-2-O-(alpha-D-glucopyranosyl)-3-phospho-glycerate + UDP + H(+)</text>
        <dbReference type="Rhea" id="RHEA:31319"/>
        <dbReference type="ChEBI" id="CHEBI:15378"/>
        <dbReference type="ChEBI" id="CHEBI:58223"/>
        <dbReference type="ChEBI" id="CHEBI:58272"/>
        <dbReference type="ChEBI" id="CHEBI:58885"/>
        <dbReference type="ChEBI" id="CHEBI:62600"/>
        <dbReference type="EC" id="2.4.1.266"/>
    </reaction>
    <physiologicalReaction direction="left-to-right" evidence="9">
        <dbReference type="Rhea" id="RHEA:31320"/>
    </physiologicalReaction>
</comment>
<dbReference type="Pfam" id="PF00535">
    <property type="entry name" value="Glycos_transf_2"/>
    <property type="match status" value="1"/>
</dbReference>
<evidence type="ECO:0000256" key="4">
    <source>
        <dbReference type="ARBA" id="ARBA00022676"/>
    </source>
</evidence>
<dbReference type="InterPro" id="IPR029044">
    <property type="entry name" value="Nucleotide-diphossugar_trans"/>
</dbReference>
<comment type="similarity">
    <text evidence="3">Belongs to the glycosyltransferase 2 family.</text>
</comment>
<comment type="catalytic activity">
    <reaction evidence="10">
        <text>an NDP-alpha-D-glucose + (2R)-3-phosphoglycerate = (2R)-2-O-(alpha-D-glucopyranosyl)-3-phospho-glycerate + a ribonucleoside 5'-diphosphate + H(+)</text>
        <dbReference type="Rhea" id="RHEA:47244"/>
        <dbReference type="ChEBI" id="CHEBI:15378"/>
        <dbReference type="ChEBI" id="CHEBI:57930"/>
        <dbReference type="ChEBI" id="CHEBI:58272"/>
        <dbReference type="ChEBI" id="CHEBI:62600"/>
        <dbReference type="ChEBI" id="CHEBI:76533"/>
        <dbReference type="EC" id="2.4.1.266"/>
    </reaction>
    <physiologicalReaction direction="left-to-right" evidence="10">
        <dbReference type="Rhea" id="RHEA:47245"/>
    </physiologicalReaction>
</comment>
<feature type="domain" description="Glycosyltransferase 2-like" evidence="11">
    <location>
        <begin position="36"/>
        <end position="151"/>
    </location>
</feature>
<dbReference type="RefSeq" id="WP_031145336.1">
    <property type="nucleotide sequence ID" value="NZ_BNEE01000006.1"/>
</dbReference>
<dbReference type="NCBIfam" id="NF010496">
    <property type="entry name" value="PRK13915.1"/>
    <property type="match status" value="1"/>
</dbReference>
<reference evidence="12" key="1">
    <citation type="submission" date="2020-09" db="EMBL/GenBank/DDBJ databases">
        <title>Whole genome shotgun sequence of Streptomyces xanthophaeus NBRC 12829.</title>
        <authorList>
            <person name="Komaki H."/>
            <person name="Tamura T."/>
        </authorList>
    </citation>
    <scope>NUCLEOTIDE SEQUENCE</scope>
    <source>
        <strain evidence="12">NBRC 12829</strain>
    </source>
</reference>
<keyword evidence="4" id="KW-0328">Glycosyltransferase</keyword>
<dbReference type="Proteomes" id="UP000600026">
    <property type="component" value="Unassembled WGS sequence"/>
</dbReference>
<comment type="cofactor">
    <cofactor evidence="1">
        <name>Mn(2+)</name>
        <dbReference type="ChEBI" id="CHEBI:29035"/>
    </cofactor>
</comment>
<dbReference type="PANTHER" id="PTHR48090:SF10">
    <property type="entry name" value="GLUCOSYL-3-PHOSPHOGLYCERATE SYNTHASE"/>
    <property type="match status" value="1"/>
</dbReference>
<dbReference type="Gene3D" id="3.90.550.10">
    <property type="entry name" value="Spore Coat Polysaccharide Biosynthesis Protein SpsA, Chain A"/>
    <property type="match status" value="1"/>
</dbReference>
<evidence type="ECO:0000256" key="8">
    <source>
        <dbReference type="ARBA" id="ARBA00040894"/>
    </source>
</evidence>
<comment type="cofactor">
    <cofactor evidence="2">
        <name>Mg(2+)</name>
        <dbReference type="ChEBI" id="CHEBI:18420"/>
    </cofactor>
</comment>
<keyword evidence="5" id="KW-0808">Transferase</keyword>
<organism evidence="12 13">
    <name type="scientific">Streptomyces xanthophaeus</name>
    <dbReference type="NCBI Taxonomy" id="67385"/>
    <lineage>
        <taxon>Bacteria</taxon>
        <taxon>Bacillati</taxon>
        <taxon>Actinomycetota</taxon>
        <taxon>Actinomycetes</taxon>
        <taxon>Kitasatosporales</taxon>
        <taxon>Streptomycetaceae</taxon>
        <taxon>Streptomyces</taxon>
    </lineage>
</organism>
<evidence type="ECO:0000259" key="11">
    <source>
        <dbReference type="Pfam" id="PF00535"/>
    </source>
</evidence>
<evidence type="ECO:0000313" key="13">
    <source>
        <dbReference type="Proteomes" id="UP000600026"/>
    </source>
</evidence>
<dbReference type="PANTHER" id="PTHR48090">
    <property type="entry name" value="UNDECAPRENYL-PHOSPHATE 4-DEOXY-4-FORMAMIDO-L-ARABINOSE TRANSFERASE-RELATED"/>
    <property type="match status" value="1"/>
</dbReference>
<evidence type="ECO:0000256" key="6">
    <source>
        <dbReference type="ARBA" id="ARBA00022842"/>
    </source>
</evidence>
<evidence type="ECO:0000256" key="1">
    <source>
        <dbReference type="ARBA" id="ARBA00001936"/>
    </source>
</evidence>
<evidence type="ECO:0000256" key="5">
    <source>
        <dbReference type="ARBA" id="ARBA00022679"/>
    </source>
</evidence>
<keyword evidence="6" id="KW-0460">Magnesium</keyword>
<evidence type="ECO:0000256" key="2">
    <source>
        <dbReference type="ARBA" id="ARBA00001946"/>
    </source>
</evidence>
<protein>
    <recommendedName>
        <fullName evidence="8">Glucosyl-3-phosphoglycerate synthase</fullName>
        <ecNumber evidence="7">2.4.1.266</ecNumber>
    </recommendedName>
</protein>
<dbReference type="AlphaFoldDB" id="A0A919LBN4"/>
<comment type="caution">
    <text evidence="12">The sequence shown here is derived from an EMBL/GenBank/DDBJ whole genome shotgun (WGS) entry which is preliminary data.</text>
</comment>
<sequence>MLEEVERWLADRSWSAADRPLDQLIERKRAAGTTVSVVLPALDEEATVGAIVEVIRRELIDGLPVPLVDELVVIDSGSTDATAEVAAKAGARVVHRDAILPRIPALPGKGEVLWRSLLATTGDVVCFVDADLRDFSSAFVSGIVGPLLTEPDVQFVKAMYDRPLGDAPGQGGRVTELVARPLLNLHWPQLAGFVQPLGGEYAVRRSLLERLRFPVGYGVELGLLVDALHTVGLDALAQVDVGVRLHRHQDGQALGRMAAAIYRTAQLRLARGHLVRPELTQFERGPDGFVPRTYPVDTEERPPMAGIQEYARRRVA</sequence>
<dbReference type="EMBL" id="BNEE01000006">
    <property type="protein sequence ID" value="GHI88278.1"/>
    <property type="molecule type" value="Genomic_DNA"/>
</dbReference>
<dbReference type="OrthoDB" id="5011697at2"/>
<evidence type="ECO:0000256" key="10">
    <source>
        <dbReference type="ARBA" id="ARBA00048997"/>
    </source>
</evidence>
<dbReference type="EC" id="2.4.1.266" evidence="7"/>
<evidence type="ECO:0000256" key="3">
    <source>
        <dbReference type="ARBA" id="ARBA00006739"/>
    </source>
</evidence>
<dbReference type="SUPFAM" id="SSF53448">
    <property type="entry name" value="Nucleotide-diphospho-sugar transferases"/>
    <property type="match status" value="1"/>
</dbReference>
<proteinExistence type="inferred from homology"/>